<feature type="transmembrane region" description="Helical" evidence="1">
    <location>
        <begin position="20"/>
        <end position="40"/>
    </location>
</feature>
<gene>
    <name evidence="2" type="ORF">KEC16_17610</name>
</gene>
<organism evidence="2 3">
    <name type="scientific">Magnetospirillum sulfuroxidans</name>
    <dbReference type="NCBI Taxonomy" id="611300"/>
    <lineage>
        <taxon>Bacteria</taxon>
        <taxon>Pseudomonadati</taxon>
        <taxon>Pseudomonadota</taxon>
        <taxon>Alphaproteobacteria</taxon>
        <taxon>Rhodospirillales</taxon>
        <taxon>Rhodospirillaceae</taxon>
        <taxon>Magnetospirillum</taxon>
    </lineage>
</organism>
<keyword evidence="1" id="KW-1133">Transmembrane helix</keyword>
<dbReference type="EMBL" id="JAGTUF010000025">
    <property type="protein sequence ID" value="MBR9973548.1"/>
    <property type="molecule type" value="Genomic_DNA"/>
</dbReference>
<keyword evidence="2" id="KW-0645">Protease</keyword>
<comment type="caution">
    <text evidence="2">The sequence shown here is derived from an EMBL/GenBank/DDBJ whole genome shotgun (WGS) entry which is preliminary data.</text>
</comment>
<feature type="transmembrane region" description="Helical" evidence="1">
    <location>
        <begin position="135"/>
        <end position="154"/>
    </location>
</feature>
<feature type="transmembrane region" description="Helical" evidence="1">
    <location>
        <begin position="46"/>
        <end position="67"/>
    </location>
</feature>
<evidence type="ECO:0000256" key="1">
    <source>
        <dbReference type="SAM" id="Phobius"/>
    </source>
</evidence>
<evidence type="ECO:0000313" key="3">
    <source>
        <dbReference type="Proteomes" id="UP000680714"/>
    </source>
</evidence>
<dbReference type="RefSeq" id="WP_211551383.1">
    <property type="nucleotide sequence ID" value="NZ_JAGTUF010000025.1"/>
</dbReference>
<reference evidence="2 3" key="1">
    <citation type="submission" date="2021-04" db="EMBL/GenBank/DDBJ databases">
        <title>Magnetospirillum sulfuroxidans sp. nov., a facultative chemolithoautotrophic sulfur-oxidizing alphaproteobacterium isolated from freshwater sediment and proposals for Paramagetospirillum gen. nov., and Magnetospirillaceae fam. nov.</title>
        <authorList>
            <person name="Koziaeva V."/>
            <person name="Geelhoed J.S."/>
            <person name="Sorokin D.Y."/>
            <person name="Grouzdev D.S."/>
        </authorList>
    </citation>
    <scope>NUCLEOTIDE SEQUENCE [LARGE SCALE GENOMIC DNA]</scope>
    <source>
        <strain evidence="2 3">J10</strain>
    </source>
</reference>
<accession>A0ABS5IIM1</accession>
<dbReference type="Proteomes" id="UP000680714">
    <property type="component" value="Unassembled WGS sequence"/>
</dbReference>
<proteinExistence type="predicted"/>
<keyword evidence="1" id="KW-0472">Membrane</keyword>
<sequence length="446" mass="48876">MLKIAFLLIGPTAFRPFGRVISALGLCVIAAAGLTAWDALDGIARFSHQLFGSLFLAIALFHLLAVMNAPDRGELVQRLWRMGLPLAVAAALLAPPSLHGDWGASVVMAVALVIDGIIRLGIALVVRVPGWPRNIVVALAQLGGAGGLLWQWPLDPAGNVILALSLSLLLSGWVLLRLGVHLGRLDDKTSILRSSLYSTRNWHAHAPSLEGSDPPRSAEQQPLIMYNWMPSAAPNVTMRLPVIDRYFAVPDADGGMSSGHVSLELGADFYISYYPNEEIERSSTNFINTMSGEPSHDMVGSFVPSFAFEVDDWRAPNRQFLLRRFSERRLRAYWDSFRQDTTYSLVNRNCAVAVGPGLEAAMEGVWAGPRPWLRLLRLMVDPGLWLAALIRGRADFLTWTPGFVVDYMGELNRVLDQCEQGLGLRAAWPYAPGMVGQDFPPIGDEA</sequence>
<keyword evidence="1" id="KW-0812">Transmembrane</keyword>
<dbReference type="GO" id="GO:0008233">
    <property type="term" value="F:peptidase activity"/>
    <property type="evidence" value="ECO:0007669"/>
    <property type="project" value="UniProtKB-KW"/>
</dbReference>
<name>A0ABS5IIM1_9PROT</name>
<keyword evidence="2" id="KW-0378">Hydrolase</keyword>
<evidence type="ECO:0000313" key="2">
    <source>
        <dbReference type="EMBL" id="MBR9973548.1"/>
    </source>
</evidence>
<protein>
    <submittedName>
        <fullName evidence="2">Protease</fullName>
    </submittedName>
</protein>
<feature type="transmembrane region" description="Helical" evidence="1">
    <location>
        <begin position="79"/>
        <end position="98"/>
    </location>
</feature>
<feature type="transmembrane region" description="Helical" evidence="1">
    <location>
        <begin position="160"/>
        <end position="180"/>
    </location>
</feature>
<feature type="transmembrane region" description="Helical" evidence="1">
    <location>
        <begin position="104"/>
        <end position="126"/>
    </location>
</feature>
<keyword evidence="3" id="KW-1185">Reference proteome</keyword>
<dbReference type="GO" id="GO:0006508">
    <property type="term" value="P:proteolysis"/>
    <property type="evidence" value="ECO:0007669"/>
    <property type="project" value="UniProtKB-KW"/>
</dbReference>